<dbReference type="Proteomes" id="UP001163324">
    <property type="component" value="Chromosome 1"/>
</dbReference>
<sequence length="528" mass="59809">MDSESVFIIWKRLSGHVALASWGEVVASLVGFVILLGFLRPHPPRVPGAPVHGYRSKWEPSLFLRWRYVFASNDIIAQGYRKLKNSPFVIRRLDTDVTVLPIKYLEETRLLARDKFTGKIPVAKSIVTDWTWTEFVLDSDLHIQALKSMLNPKLNKFLELAREELDYCWDIELLKSKEWTKVDIQEIARNLVARTSAKVFVGEPACRDPEWLDISVNYTVDVFATAYALRMFPPWTHPLVAQFVPARWRLRRQLRTAKKIIGGLIESHGEKKGARPDDDADEQDTVLGWMMDHGSPKEVKLPEMAGRQCILTLASIHSTSSALSNVIFDLCAHPEWIPVLRDEVEKVTRECGGLGEDKDTLAKQWLSKLEKMDSFFVETQRVNAPILLRPQRVAMVPLTLKDGTHIPKGAQVAWAGHDYSNDAAVAPNPSAFDPMRNYRRRHAGAGENRHKFTAGQTDINSLSFGYGSQACPGRYFAVVQTKMILARLLVEYDMALPEGEGRPVNSYVEENVVIDPGARLMMRKRHTA</sequence>
<protein>
    <submittedName>
        <fullName evidence="1">Uncharacterized protein</fullName>
    </submittedName>
</protein>
<name>A0ACC0VB62_9HYPO</name>
<reference evidence="1" key="1">
    <citation type="submission" date="2022-10" db="EMBL/GenBank/DDBJ databases">
        <title>Complete Genome of Trichothecium roseum strain YXFP-22015, a Plant Pathogen Isolated from Citrus.</title>
        <authorList>
            <person name="Wang Y."/>
            <person name="Zhu L."/>
        </authorList>
    </citation>
    <scope>NUCLEOTIDE SEQUENCE</scope>
    <source>
        <strain evidence="1">YXFP-22015</strain>
    </source>
</reference>
<gene>
    <name evidence="1" type="ORF">N3K66_000215</name>
</gene>
<organism evidence="1 2">
    <name type="scientific">Trichothecium roseum</name>
    <dbReference type="NCBI Taxonomy" id="47278"/>
    <lineage>
        <taxon>Eukaryota</taxon>
        <taxon>Fungi</taxon>
        <taxon>Dikarya</taxon>
        <taxon>Ascomycota</taxon>
        <taxon>Pezizomycotina</taxon>
        <taxon>Sordariomycetes</taxon>
        <taxon>Hypocreomycetidae</taxon>
        <taxon>Hypocreales</taxon>
        <taxon>Hypocreales incertae sedis</taxon>
        <taxon>Trichothecium</taxon>
    </lineage>
</organism>
<evidence type="ECO:0000313" key="1">
    <source>
        <dbReference type="EMBL" id="KAI9903686.1"/>
    </source>
</evidence>
<accession>A0ACC0VB62</accession>
<dbReference type="EMBL" id="CM047940">
    <property type="protein sequence ID" value="KAI9903686.1"/>
    <property type="molecule type" value="Genomic_DNA"/>
</dbReference>
<keyword evidence="2" id="KW-1185">Reference proteome</keyword>
<comment type="caution">
    <text evidence="1">The sequence shown here is derived from an EMBL/GenBank/DDBJ whole genome shotgun (WGS) entry which is preliminary data.</text>
</comment>
<evidence type="ECO:0000313" key="2">
    <source>
        <dbReference type="Proteomes" id="UP001163324"/>
    </source>
</evidence>
<proteinExistence type="predicted"/>